<gene>
    <name evidence="4" type="ORF">LX13_004283</name>
</gene>
<reference evidence="4 5" key="1">
    <citation type="submission" date="2022-06" db="EMBL/GenBank/DDBJ databases">
        <title>Genomic Encyclopedia of Archaeal and Bacterial Type Strains, Phase II (KMG-II): from individual species to whole genera.</title>
        <authorList>
            <person name="Goeker M."/>
        </authorList>
    </citation>
    <scope>NUCLEOTIDE SEQUENCE [LARGE SCALE GENOMIC DNA]</scope>
    <source>
        <strain evidence="4 5">DSM 44693</strain>
    </source>
</reference>
<dbReference type="Proteomes" id="UP001206895">
    <property type="component" value="Unassembled WGS sequence"/>
</dbReference>
<dbReference type="RefSeq" id="WP_253663346.1">
    <property type="nucleotide sequence ID" value="NZ_BAAAJQ010000003.1"/>
</dbReference>
<feature type="compositionally biased region" description="Low complexity" evidence="1">
    <location>
        <begin position="60"/>
        <end position="76"/>
    </location>
</feature>
<comment type="caution">
    <text evidence="4">The sequence shown here is derived from an EMBL/GenBank/DDBJ whole genome shotgun (WGS) entry which is preliminary data.</text>
</comment>
<organism evidence="4 5">
    <name type="scientific">Williamsia maris</name>
    <dbReference type="NCBI Taxonomy" id="72806"/>
    <lineage>
        <taxon>Bacteria</taxon>
        <taxon>Bacillati</taxon>
        <taxon>Actinomycetota</taxon>
        <taxon>Actinomycetes</taxon>
        <taxon>Mycobacteriales</taxon>
        <taxon>Nocardiaceae</taxon>
        <taxon>Williamsia</taxon>
    </lineage>
</organism>
<dbReference type="Pfam" id="PF13399">
    <property type="entry name" value="LytR_C"/>
    <property type="match status" value="1"/>
</dbReference>
<evidence type="ECO:0000313" key="5">
    <source>
        <dbReference type="Proteomes" id="UP001206895"/>
    </source>
</evidence>
<evidence type="ECO:0000256" key="2">
    <source>
        <dbReference type="SAM" id="Phobius"/>
    </source>
</evidence>
<feature type="domain" description="LytR/CpsA/Psr regulator C-terminal" evidence="3">
    <location>
        <begin position="102"/>
        <end position="192"/>
    </location>
</feature>
<dbReference type="Gene3D" id="3.30.70.2390">
    <property type="match status" value="1"/>
</dbReference>
<evidence type="ECO:0000256" key="1">
    <source>
        <dbReference type="SAM" id="MobiDB-lite"/>
    </source>
</evidence>
<protein>
    <submittedName>
        <fullName evidence="4">LytR cell envelope-related transcriptional attenuator</fullName>
    </submittedName>
</protein>
<evidence type="ECO:0000259" key="3">
    <source>
        <dbReference type="Pfam" id="PF13399"/>
    </source>
</evidence>
<evidence type="ECO:0000313" key="4">
    <source>
        <dbReference type="EMBL" id="MCP2178442.1"/>
    </source>
</evidence>
<dbReference type="InterPro" id="IPR027381">
    <property type="entry name" value="LytR/CpsA/Psr_C"/>
</dbReference>
<keyword evidence="2" id="KW-0472">Membrane</keyword>
<proteinExistence type="predicted"/>
<accession>A0ABT1HKG3</accession>
<sequence>MVSQITTGFPTDDHGRPFRRRRYIPFAIATVVLLVAGIVIWASALADGDSSSVNTACNQPPAASTDPSAAAGTPTSAAAAPSLTTVPAADLIDVAPGALSTFQVRVLNASAQRGQARTVLDDLTSQGFTPATDTPYADDTIYDQNLACIGQIRFGQASRAAAAALWLAEPCAELIDDGRSGAVVDLVLGTAFTSKEQSQDAQAALESLRSADPKNPKTGADPALVRAVHNSSC</sequence>
<dbReference type="NCBIfam" id="NF035953">
    <property type="entry name" value="integrity_Cei"/>
    <property type="match status" value="1"/>
</dbReference>
<keyword evidence="5" id="KW-1185">Reference proteome</keyword>
<keyword evidence="2" id="KW-0812">Transmembrane</keyword>
<feature type="region of interest" description="Disordered" evidence="1">
    <location>
        <begin position="52"/>
        <end position="76"/>
    </location>
</feature>
<name>A0ABT1HKG3_9NOCA</name>
<feature type="transmembrane region" description="Helical" evidence="2">
    <location>
        <begin position="23"/>
        <end position="44"/>
    </location>
</feature>
<dbReference type="EMBL" id="JAMTCJ010000004">
    <property type="protein sequence ID" value="MCP2178442.1"/>
    <property type="molecule type" value="Genomic_DNA"/>
</dbReference>
<keyword evidence="2" id="KW-1133">Transmembrane helix</keyword>